<name>A0A9D1GX84_9ACTN</name>
<evidence type="ECO:0000313" key="2">
    <source>
        <dbReference type="EMBL" id="HIT74185.1"/>
    </source>
</evidence>
<reference evidence="2" key="2">
    <citation type="journal article" date="2021" name="PeerJ">
        <title>Extensive microbial diversity within the chicken gut microbiome revealed by metagenomics and culture.</title>
        <authorList>
            <person name="Gilroy R."/>
            <person name="Ravi A."/>
            <person name="Getino M."/>
            <person name="Pursley I."/>
            <person name="Horton D.L."/>
            <person name="Alikhan N.F."/>
            <person name="Baker D."/>
            <person name="Gharbi K."/>
            <person name="Hall N."/>
            <person name="Watson M."/>
            <person name="Adriaenssens E.M."/>
            <person name="Foster-Nyarko E."/>
            <person name="Jarju S."/>
            <person name="Secka A."/>
            <person name="Antonio M."/>
            <person name="Oren A."/>
            <person name="Chaudhuri R.R."/>
            <person name="La Ragione R."/>
            <person name="Hildebrand F."/>
            <person name="Pallen M.J."/>
        </authorList>
    </citation>
    <scope>NUCLEOTIDE SEQUENCE</scope>
    <source>
        <strain evidence="2">ChiGjej1B1-24693</strain>
    </source>
</reference>
<evidence type="ECO:0000259" key="1">
    <source>
        <dbReference type="Pfam" id="PF12867"/>
    </source>
</evidence>
<dbReference type="SUPFAM" id="SSF109854">
    <property type="entry name" value="DinB/YfiT-like putative metalloenzymes"/>
    <property type="match status" value="1"/>
</dbReference>
<proteinExistence type="predicted"/>
<dbReference type="Pfam" id="PF12867">
    <property type="entry name" value="DinB_2"/>
    <property type="match status" value="1"/>
</dbReference>
<protein>
    <submittedName>
        <fullName evidence="2">DinB family protein</fullName>
    </submittedName>
</protein>
<gene>
    <name evidence="2" type="ORF">IAA98_01195</name>
</gene>
<organism evidence="2 3">
    <name type="scientific">Candidatus Avipropionibacterium avicola</name>
    <dbReference type="NCBI Taxonomy" id="2840701"/>
    <lineage>
        <taxon>Bacteria</taxon>
        <taxon>Bacillati</taxon>
        <taxon>Actinomycetota</taxon>
        <taxon>Actinomycetes</taxon>
        <taxon>Propionibacteriales</taxon>
        <taxon>Propionibacteriaceae</taxon>
        <taxon>Propionibacteriaceae incertae sedis</taxon>
        <taxon>Candidatus Avipropionibacterium</taxon>
    </lineage>
</organism>
<feature type="domain" description="DinB-like" evidence="1">
    <location>
        <begin position="54"/>
        <end position="171"/>
    </location>
</feature>
<accession>A0A9D1GX84</accession>
<comment type="caution">
    <text evidence="2">The sequence shown here is derived from an EMBL/GenBank/DDBJ whole genome shotgun (WGS) entry which is preliminary data.</text>
</comment>
<evidence type="ECO:0000313" key="3">
    <source>
        <dbReference type="Proteomes" id="UP000886842"/>
    </source>
</evidence>
<dbReference type="Gene3D" id="1.20.120.450">
    <property type="entry name" value="dinb family like domain"/>
    <property type="match status" value="1"/>
</dbReference>
<reference evidence="2" key="1">
    <citation type="submission" date="2020-10" db="EMBL/GenBank/DDBJ databases">
        <authorList>
            <person name="Gilroy R."/>
        </authorList>
    </citation>
    <scope>NUCLEOTIDE SEQUENCE</scope>
    <source>
        <strain evidence="2">ChiGjej1B1-24693</strain>
    </source>
</reference>
<dbReference type="AlphaFoldDB" id="A0A9D1GX84"/>
<sequence length="190" mass="21349">MTDYAAPPPDEKDWTWVIERACPECGFDASDIAADELPGLILLLTLPWTEVLIRSDVRERPAPDTWSALEYACHVRDVCRVFAERTQLMLAEDGPTFANWDQDQAAADGAYHREDLGQVAEDLRTAAQDWIELYGRVEADQWDRQGFRGDGAPFSVLTLGRYGMHDLAHHLVDVRAAVPDSARHGDQEAR</sequence>
<dbReference type="InterPro" id="IPR034660">
    <property type="entry name" value="DinB/YfiT-like"/>
</dbReference>
<dbReference type="Proteomes" id="UP000886842">
    <property type="component" value="Unassembled WGS sequence"/>
</dbReference>
<dbReference type="EMBL" id="DVLP01000036">
    <property type="protein sequence ID" value="HIT74185.1"/>
    <property type="molecule type" value="Genomic_DNA"/>
</dbReference>
<dbReference type="InterPro" id="IPR024775">
    <property type="entry name" value="DinB-like"/>
</dbReference>